<gene>
    <name evidence="1" type="ORF">BRE01_64840</name>
</gene>
<dbReference type="InterPro" id="IPR036278">
    <property type="entry name" value="Sialidase_sf"/>
</dbReference>
<protein>
    <submittedName>
        <fullName evidence="1">Uncharacterized protein</fullName>
    </submittedName>
</protein>
<proteinExistence type="predicted"/>
<keyword evidence="2" id="KW-1185">Reference proteome</keyword>
<sequence length="171" mass="18382">MTFVQSGGNLNFTFSKPDGATSVTLWASQDGQNWSKLGVLLDKDSSSATIGAPDTPMKYKLLVMGGSKSGGSNTVEFTPPNGPIDDLAYERTGGLVKLTFSKPVGATRVKLKFSQDAGLTWADYPAQLDENSTSYSFGINLGNTFDWKLQLVVEGGNREGESNIVTFIYHP</sequence>
<organism evidence="1 2">
    <name type="scientific">Brevibacillus reuszeri</name>
    <dbReference type="NCBI Taxonomy" id="54915"/>
    <lineage>
        <taxon>Bacteria</taxon>
        <taxon>Bacillati</taxon>
        <taxon>Bacillota</taxon>
        <taxon>Bacilli</taxon>
        <taxon>Bacillales</taxon>
        <taxon>Paenibacillaceae</taxon>
        <taxon>Brevibacillus</taxon>
    </lineage>
</organism>
<dbReference type="SUPFAM" id="SSF50939">
    <property type="entry name" value="Sialidases"/>
    <property type="match status" value="1"/>
</dbReference>
<reference evidence="1 2" key="1">
    <citation type="submission" date="2019-06" db="EMBL/GenBank/DDBJ databases">
        <title>Whole genome shotgun sequence of Brevibacillus reuszeri NBRC 15719.</title>
        <authorList>
            <person name="Hosoyama A."/>
            <person name="Uohara A."/>
            <person name="Ohji S."/>
            <person name="Ichikawa N."/>
        </authorList>
    </citation>
    <scope>NUCLEOTIDE SEQUENCE [LARGE SCALE GENOMIC DNA]</scope>
    <source>
        <strain evidence="1 2">NBRC 15719</strain>
    </source>
</reference>
<accession>A0ABQ0TY69</accession>
<name>A0ABQ0TY69_9BACL</name>
<evidence type="ECO:0000313" key="2">
    <source>
        <dbReference type="Proteomes" id="UP000319578"/>
    </source>
</evidence>
<evidence type="ECO:0000313" key="1">
    <source>
        <dbReference type="EMBL" id="GED72782.1"/>
    </source>
</evidence>
<dbReference type="Proteomes" id="UP000319578">
    <property type="component" value="Unassembled WGS sequence"/>
</dbReference>
<dbReference type="EMBL" id="BJON01000034">
    <property type="protein sequence ID" value="GED72782.1"/>
    <property type="molecule type" value="Genomic_DNA"/>
</dbReference>
<comment type="caution">
    <text evidence="1">The sequence shown here is derived from an EMBL/GenBank/DDBJ whole genome shotgun (WGS) entry which is preliminary data.</text>
</comment>